<organism evidence="1 2">
    <name type="scientific">Bacillus thuringiensis</name>
    <dbReference type="NCBI Taxonomy" id="1428"/>
    <lineage>
        <taxon>Bacteria</taxon>
        <taxon>Bacillati</taxon>
        <taxon>Bacillota</taxon>
        <taxon>Bacilli</taxon>
        <taxon>Bacillales</taxon>
        <taxon>Bacillaceae</taxon>
        <taxon>Bacillus</taxon>
        <taxon>Bacillus cereus group</taxon>
    </lineage>
</organism>
<gene>
    <name evidence="1" type="ORF">BF38_5435</name>
</gene>
<geneLocation type="plasmid" evidence="1 2">
    <name>1</name>
</geneLocation>
<protein>
    <submittedName>
        <fullName evidence="1">Uncharacterized protein</fullName>
    </submittedName>
</protein>
<dbReference type="RefSeq" id="WP_000036313.1">
    <property type="nucleotide sequence ID" value="NZ_CP009336.1"/>
</dbReference>
<dbReference type="AlphaFoldDB" id="A0AB33B5W0"/>
<name>A0AB33B5W0_BACTU</name>
<sequence>MSKIQPEKYYEACITHHLVNYFQFTLDKKIYPFSISQIEEKLEGYDFGYKISKNSFFIQYKRPYRVIPEDTYYWKIDIEQLRTINSKAEGINTYYALPSFGDSAGWYEALENTFFINALSLEKQIKKISRGKNVKTISINSEKIRLDNWKKMNRIFAAHLNNVAITKIDVHDDLNIVLSSIHELDEDTKSSTWMYILEEDK</sequence>
<dbReference type="EMBL" id="CP009336">
    <property type="protein sequence ID" value="AJG79594.1"/>
    <property type="molecule type" value="Genomic_DNA"/>
</dbReference>
<evidence type="ECO:0000313" key="2">
    <source>
        <dbReference type="Proteomes" id="UP000031876"/>
    </source>
</evidence>
<dbReference type="KEGG" id="btw:BF38_5435"/>
<accession>A0AB33B5W0</accession>
<reference evidence="1 2" key="1">
    <citation type="journal article" date="2015" name="Genome Announc.">
        <title>Complete genome sequences for 35 biothreat assay-relevant bacillus species.</title>
        <authorList>
            <person name="Johnson S.L."/>
            <person name="Daligault H.E."/>
            <person name="Davenport K.W."/>
            <person name="Jaissle J."/>
            <person name="Frey K.G."/>
            <person name="Ladner J.T."/>
            <person name="Broomall S.M."/>
            <person name="Bishop-Lilly K.A."/>
            <person name="Bruce D.C."/>
            <person name="Gibbons H.S."/>
            <person name="Coyne S.R."/>
            <person name="Lo C.C."/>
            <person name="Meincke L."/>
            <person name="Munk A.C."/>
            <person name="Koroleva G.I."/>
            <person name="Rosenzweig C.N."/>
            <person name="Palacios G.F."/>
            <person name="Redden C.L."/>
            <person name="Minogue T.D."/>
            <person name="Chain P.S."/>
        </authorList>
    </citation>
    <scope>NUCLEOTIDE SEQUENCE [LARGE SCALE GENOMIC DNA]</scope>
    <source>
        <strain evidence="1 2">HD1011</strain>
    </source>
</reference>
<proteinExistence type="predicted"/>
<dbReference type="Proteomes" id="UP000031876">
    <property type="component" value="Plasmid 1"/>
</dbReference>
<keyword evidence="1" id="KW-0614">Plasmid</keyword>
<evidence type="ECO:0000313" key="1">
    <source>
        <dbReference type="EMBL" id="AJG79594.1"/>
    </source>
</evidence>